<gene>
    <name evidence="2" type="ORF">Zmor_015842</name>
</gene>
<organism evidence="2 3">
    <name type="scientific">Zophobas morio</name>
    <dbReference type="NCBI Taxonomy" id="2755281"/>
    <lineage>
        <taxon>Eukaryota</taxon>
        <taxon>Metazoa</taxon>
        <taxon>Ecdysozoa</taxon>
        <taxon>Arthropoda</taxon>
        <taxon>Hexapoda</taxon>
        <taxon>Insecta</taxon>
        <taxon>Pterygota</taxon>
        <taxon>Neoptera</taxon>
        <taxon>Endopterygota</taxon>
        <taxon>Coleoptera</taxon>
        <taxon>Polyphaga</taxon>
        <taxon>Cucujiformia</taxon>
        <taxon>Tenebrionidae</taxon>
        <taxon>Zophobas</taxon>
    </lineage>
</organism>
<feature type="domain" description="C2H2-type" evidence="1">
    <location>
        <begin position="21"/>
        <end position="43"/>
    </location>
</feature>
<sequence>MSILEYSEEFAYVKPSHNNVHHCKLCPYFTTSLFIIINHVRRHYSILLPSNCEYSNVETYYCKDCNFQTEPTLFFKQHLQQCHIFKQQNVANAHTEQHICEKCNFATHSVLQYLQHVLDCKNSVKWHKCQHCPYKTVQRSNFKRHMNGFHLDDARVKWYKCNRCSFKNDMPMLLPPNQNQNSKLNTNDRKT</sequence>
<evidence type="ECO:0000259" key="1">
    <source>
        <dbReference type="SMART" id="SM00355"/>
    </source>
</evidence>
<accession>A0AA38IKX0</accession>
<reference evidence="2" key="1">
    <citation type="journal article" date="2023" name="G3 (Bethesda)">
        <title>Whole genome assemblies of Zophobas morio and Tenebrio molitor.</title>
        <authorList>
            <person name="Kaur S."/>
            <person name="Stinson S.A."/>
            <person name="diCenzo G.C."/>
        </authorList>
    </citation>
    <scope>NUCLEOTIDE SEQUENCE</scope>
    <source>
        <strain evidence="2">QUZm001</strain>
    </source>
</reference>
<evidence type="ECO:0000313" key="3">
    <source>
        <dbReference type="Proteomes" id="UP001168821"/>
    </source>
</evidence>
<dbReference type="SMART" id="SM00355">
    <property type="entry name" value="ZnF_C2H2"/>
    <property type="match status" value="4"/>
</dbReference>
<dbReference type="Gene3D" id="3.30.160.60">
    <property type="entry name" value="Classic Zinc Finger"/>
    <property type="match status" value="1"/>
</dbReference>
<evidence type="ECO:0000313" key="2">
    <source>
        <dbReference type="EMBL" id="KAJ3656794.1"/>
    </source>
</evidence>
<keyword evidence="3" id="KW-1185">Reference proteome</keyword>
<dbReference type="EMBL" id="JALNTZ010000004">
    <property type="protein sequence ID" value="KAJ3656794.1"/>
    <property type="molecule type" value="Genomic_DNA"/>
</dbReference>
<feature type="domain" description="C2H2-type" evidence="1">
    <location>
        <begin position="98"/>
        <end position="118"/>
    </location>
</feature>
<dbReference type="InterPro" id="IPR013087">
    <property type="entry name" value="Znf_C2H2_type"/>
</dbReference>
<protein>
    <recommendedName>
        <fullName evidence="1">C2H2-type domain-containing protein</fullName>
    </recommendedName>
</protein>
<name>A0AA38IKX0_9CUCU</name>
<proteinExistence type="predicted"/>
<feature type="domain" description="C2H2-type" evidence="1">
    <location>
        <begin position="60"/>
        <end position="83"/>
    </location>
</feature>
<comment type="caution">
    <text evidence="2">The sequence shown here is derived from an EMBL/GenBank/DDBJ whole genome shotgun (WGS) entry which is preliminary data.</text>
</comment>
<dbReference type="AlphaFoldDB" id="A0AA38IKX0"/>
<dbReference type="Proteomes" id="UP001168821">
    <property type="component" value="Unassembled WGS sequence"/>
</dbReference>
<feature type="domain" description="C2H2-type" evidence="1">
    <location>
        <begin position="127"/>
        <end position="150"/>
    </location>
</feature>